<protein>
    <submittedName>
        <fullName evidence="1">Peptidyl-prolyl cis-trans isomerase A</fullName>
    </submittedName>
</protein>
<dbReference type="AlphaFoldDB" id="A0A8J6A4R4"/>
<evidence type="ECO:0000313" key="2">
    <source>
        <dbReference type="Proteomes" id="UP000700334"/>
    </source>
</evidence>
<dbReference type="InterPro" id="IPR029000">
    <property type="entry name" value="Cyclophilin-like_dom_sf"/>
</dbReference>
<organism evidence="1 2">
    <name type="scientific">Galemys pyrenaicus</name>
    <name type="common">Iberian desman</name>
    <name type="synonym">Pyrenean desman</name>
    <dbReference type="NCBI Taxonomy" id="202257"/>
    <lineage>
        <taxon>Eukaryota</taxon>
        <taxon>Metazoa</taxon>
        <taxon>Chordata</taxon>
        <taxon>Craniata</taxon>
        <taxon>Vertebrata</taxon>
        <taxon>Euteleostomi</taxon>
        <taxon>Mammalia</taxon>
        <taxon>Eutheria</taxon>
        <taxon>Laurasiatheria</taxon>
        <taxon>Eulipotyphla</taxon>
        <taxon>Talpidae</taxon>
        <taxon>Galemys</taxon>
    </lineage>
</organism>
<comment type="caution">
    <text evidence="1">The sequence shown here is derived from an EMBL/GenBank/DDBJ whole genome shotgun (WGS) entry which is preliminary data.</text>
</comment>
<accession>A0A8J6A4R4</accession>
<sequence length="151" mass="16639">MPPPPDLPRSHNQPTMFSNITSHSKPLGRFSSELFANRAIILGFMFRMMASHTTMAQAASPSMERNLMMSVAYGSDSLYVENAEPITNGPQFFIRVAKTEWLVGKVKESKNSEEGMEHVGPGNGKTSRCEFQLPVGYLRDAPLKASKMATG</sequence>
<reference evidence="1" key="1">
    <citation type="journal article" date="2021" name="Evol. Appl.">
        <title>The genome of the Pyrenean desman and the effects of bottlenecks and inbreeding on the genomic landscape of an endangered species.</title>
        <authorList>
            <person name="Escoda L."/>
            <person name="Castresana J."/>
        </authorList>
    </citation>
    <scope>NUCLEOTIDE SEQUENCE</scope>
    <source>
        <strain evidence="1">IBE-C5619</strain>
    </source>
</reference>
<dbReference type="Proteomes" id="UP000700334">
    <property type="component" value="Unassembled WGS sequence"/>
</dbReference>
<keyword evidence="2" id="KW-1185">Reference proteome</keyword>
<evidence type="ECO:0000313" key="1">
    <source>
        <dbReference type="EMBL" id="KAG8512701.1"/>
    </source>
</evidence>
<proteinExistence type="predicted"/>
<dbReference type="SUPFAM" id="SSF50891">
    <property type="entry name" value="Cyclophilin-like"/>
    <property type="match status" value="1"/>
</dbReference>
<name>A0A8J6A4R4_GALPY</name>
<dbReference type="EMBL" id="JAGFMF010011788">
    <property type="protein sequence ID" value="KAG8512701.1"/>
    <property type="molecule type" value="Genomic_DNA"/>
</dbReference>
<gene>
    <name evidence="1" type="ORF">J0S82_004775</name>
</gene>
<dbReference type="GO" id="GO:0016853">
    <property type="term" value="F:isomerase activity"/>
    <property type="evidence" value="ECO:0007669"/>
    <property type="project" value="UniProtKB-KW"/>
</dbReference>
<keyword evidence="1" id="KW-0413">Isomerase</keyword>